<dbReference type="AlphaFoldDB" id="A0A223S271"/>
<dbReference type="PANTHER" id="PTHR36115">
    <property type="entry name" value="PROLINE-RICH ANTIGEN HOMOLOG-RELATED"/>
    <property type="match status" value="1"/>
</dbReference>
<dbReference type="RefSeq" id="WP_083920007.1">
    <property type="nucleotide sequence ID" value="NZ_ANBG01000307.1"/>
</dbReference>
<reference evidence="9 10" key="1">
    <citation type="submission" date="2017-08" db="EMBL/GenBank/DDBJ databases">
        <title>The complete genome sequence of Nocardiopsis gilva YIM 90087.</title>
        <authorList>
            <person name="Yin M."/>
            <person name="Tang S."/>
        </authorList>
    </citation>
    <scope>NUCLEOTIDE SEQUENCE [LARGE SCALE GENOMIC DNA]</scope>
    <source>
        <strain evidence="9 10">YIM 90087</strain>
    </source>
</reference>
<keyword evidence="5 7" id="KW-0472">Membrane</keyword>
<comment type="subcellular location">
    <subcellularLocation>
        <location evidence="1">Cell membrane</location>
        <topology evidence="1">Multi-pass membrane protein</topology>
    </subcellularLocation>
</comment>
<evidence type="ECO:0000256" key="6">
    <source>
        <dbReference type="SAM" id="MobiDB-lite"/>
    </source>
</evidence>
<dbReference type="EMBL" id="CP022753">
    <property type="protein sequence ID" value="ASU82221.1"/>
    <property type="molecule type" value="Genomic_DNA"/>
</dbReference>
<evidence type="ECO:0000256" key="5">
    <source>
        <dbReference type="ARBA" id="ARBA00023136"/>
    </source>
</evidence>
<dbReference type="PANTHER" id="PTHR36115:SF6">
    <property type="entry name" value="PROLINE-RICH ANTIGEN HOMOLOG"/>
    <property type="match status" value="1"/>
</dbReference>
<gene>
    <name evidence="9" type="ORF">CDO52_04960</name>
</gene>
<accession>A0A223S271</accession>
<protein>
    <submittedName>
        <fullName evidence="9">RDD family protein</fullName>
    </submittedName>
</protein>
<keyword evidence="2" id="KW-1003">Cell membrane</keyword>
<dbReference type="KEGG" id="ngv:CDO52_04960"/>
<feature type="transmembrane region" description="Helical" evidence="7">
    <location>
        <begin position="56"/>
        <end position="83"/>
    </location>
</feature>
<dbReference type="Pfam" id="PF06271">
    <property type="entry name" value="RDD"/>
    <property type="match status" value="1"/>
</dbReference>
<feature type="compositionally biased region" description="Polar residues" evidence="6">
    <location>
        <begin position="1"/>
        <end position="11"/>
    </location>
</feature>
<evidence type="ECO:0000256" key="7">
    <source>
        <dbReference type="SAM" id="Phobius"/>
    </source>
</evidence>
<feature type="transmembrane region" description="Helical" evidence="7">
    <location>
        <begin position="104"/>
        <end position="123"/>
    </location>
</feature>
<feature type="transmembrane region" description="Helical" evidence="7">
    <location>
        <begin position="160"/>
        <end position="179"/>
    </location>
</feature>
<dbReference type="InterPro" id="IPR051791">
    <property type="entry name" value="Pra-immunoreactive"/>
</dbReference>
<evidence type="ECO:0000313" key="9">
    <source>
        <dbReference type="EMBL" id="ASU82221.1"/>
    </source>
</evidence>
<name>A0A223S271_9ACTN</name>
<keyword evidence="10" id="KW-1185">Reference proteome</keyword>
<feature type="region of interest" description="Disordered" evidence="6">
    <location>
        <begin position="1"/>
        <end position="25"/>
    </location>
</feature>
<sequence length="215" mass="23653">MSYPHNPSQQYPHPRPGGGYEPPTGYGPPPGYAAAPAYFPPGYYQPFSPWPPPASWGLRAVALILDSFISLLIFAVIFVPGIFFSIEIFDAEGKSMDETPEMAVAMLVLILVGVAASFSYFWLTHARSGQPLGKKLMGIKVISLRTGMPPSLGASALRQFIRMMLGLLGWLGSLLNYLWPLWDEPNRQAIHDKAASTRVVKVRGVAETPIQPYNY</sequence>
<dbReference type="Proteomes" id="UP000215005">
    <property type="component" value="Chromosome"/>
</dbReference>
<dbReference type="InterPro" id="IPR010432">
    <property type="entry name" value="RDD"/>
</dbReference>
<evidence type="ECO:0000256" key="4">
    <source>
        <dbReference type="ARBA" id="ARBA00022989"/>
    </source>
</evidence>
<evidence type="ECO:0000313" key="10">
    <source>
        <dbReference type="Proteomes" id="UP000215005"/>
    </source>
</evidence>
<organism evidence="9 10">
    <name type="scientific">Nocardiopsis gilva YIM 90087</name>
    <dbReference type="NCBI Taxonomy" id="1235441"/>
    <lineage>
        <taxon>Bacteria</taxon>
        <taxon>Bacillati</taxon>
        <taxon>Actinomycetota</taxon>
        <taxon>Actinomycetes</taxon>
        <taxon>Streptosporangiales</taxon>
        <taxon>Nocardiopsidaceae</taxon>
        <taxon>Nocardiopsis</taxon>
    </lineage>
</organism>
<evidence type="ECO:0000256" key="1">
    <source>
        <dbReference type="ARBA" id="ARBA00004651"/>
    </source>
</evidence>
<feature type="domain" description="RDD" evidence="8">
    <location>
        <begin position="54"/>
        <end position="195"/>
    </location>
</feature>
<proteinExistence type="predicted"/>
<evidence type="ECO:0000256" key="2">
    <source>
        <dbReference type="ARBA" id="ARBA00022475"/>
    </source>
</evidence>
<keyword evidence="4 7" id="KW-1133">Transmembrane helix</keyword>
<evidence type="ECO:0000256" key="3">
    <source>
        <dbReference type="ARBA" id="ARBA00022692"/>
    </source>
</evidence>
<dbReference type="GO" id="GO:0005886">
    <property type="term" value="C:plasma membrane"/>
    <property type="evidence" value="ECO:0007669"/>
    <property type="project" value="UniProtKB-SubCell"/>
</dbReference>
<evidence type="ECO:0000259" key="8">
    <source>
        <dbReference type="Pfam" id="PF06271"/>
    </source>
</evidence>
<keyword evidence="3 7" id="KW-0812">Transmembrane</keyword>